<sequence>MKKLLLLCLAALLLPALVACGRSSSDRAERSKPRVSISSDAVLLRRAPAANAQISPDGTLRIDDIVLPQQAPNRAKLQLLFGHLQMLRQQALAEAKPDPDYRAIPVRSTPEIDQLSGELLQAIPPLQPYRESFGNLQAERH</sequence>
<dbReference type="RefSeq" id="WP_434025805.1">
    <property type="nucleotide sequence ID" value="NZ_BNBA01000022.1"/>
</dbReference>
<protein>
    <recommendedName>
        <fullName evidence="4">Lipoprotein</fullName>
    </recommendedName>
</protein>
<feature type="chain" id="PRO_5037783564" description="Lipoprotein" evidence="1">
    <location>
        <begin position="19"/>
        <end position="141"/>
    </location>
</feature>
<keyword evidence="3" id="KW-1185">Reference proteome</keyword>
<evidence type="ECO:0000313" key="2">
    <source>
        <dbReference type="EMBL" id="GHH56640.1"/>
    </source>
</evidence>
<dbReference type="AlphaFoldDB" id="A0A919F9I8"/>
<dbReference type="PROSITE" id="PS51257">
    <property type="entry name" value="PROKAR_LIPOPROTEIN"/>
    <property type="match status" value="1"/>
</dbReference>
<keyword evidence="1" id="KW-0732">Signal</keyword>
<organism evidence="2 3">
    <name type="scientific">Xanthomonas boreopolis</name>
    <dbReference type="NCBI Taxonomy" id="86183"/>
    <lineage>
        <taxon>Bacteria</taxon>
        <taxon>Pseudomonadati</taxon>
        <taxon>Pseudomonadota</taxon>
        <taxon>Gammaproteobacteria</taxon>
        <taxon>Lysobacterales</taxon>
        <taxon>Lysobacteraceae</taxon>
        <taxon>Xanthomonas</taxon>
    </lineage>
</organism>
<accession>A0A919F9I8</accession>
<gene>
    <name evidence="2" type="ORF">GCM10009090_26730</name>
</gene>
<evidence type="ECO:0008006" key="4">
    <source>
        <dbReference type="Google" id="ProtNLM"/>
    </source>
</evidence>
<dbReference type="Proteomes" id="UP000623958">
    <property type="component" value="Unassembled WGS sequence"/>
</dbReference>
<name>A0A919F9I8_9XANT</name>
<dbReference type="EMBL" id="BNBA01000022">
    <property type="protein sequence ID" value="GHH56640.1"/>
    <property type="molecule type" value="Genomic_DNA"/>
</dbReference>
<feature type="signal peptide" evidence="1">
    <location>
        <begin position="1"/>
        <end position="18"/>
    </location>
</feature>
<comment type="caution">
    <text evidence="2">The sequence shown here is derived from an EMBL/GenBank/DDBJ whole genome shotgun (WGS) entry which is preliminary data.</text>
</comment>
<proteinExistence type="predicted"/>
<evidence type="ECO:0000313" key="3">
    <source>
        <dbReference type="Proteomes" id="UP000623958"/>
    </source>
</evidence>
<reference evidence="2" key="2">
    <citation type="submission" date="2020-09" db="EMBL/GenBank/DDBJ databases">
        <authorList>
            <person name="Sun Q."/>
            <person name="Ohkuma M."/>
        </authorList>
    </citation>
    <scope>NUCLEOTIDE SEQUENCE</scope>
    <source>
        <strain evidence="2">JCM 13306</strain>
    </source>
</reference>
<reference evidence="2" key="1">
    <citation type="journal article" date="2014" name="Int. J. Syst. Evol. Microbiol.">
        <title>Complete genome sequence of Corynebacterium casei LMG S-19264T (=DSM 44701T), isolated from a smear-ripened cheese.</title>
        <authorList>
            <consortium name="US DOE Joint Genome Institute (JGI-PGF)"/>
            <person name="Walter F."/>
            <person name="Albersmeier A."/>
            <person name="Kalinowski J."/>
            <person name="Ruckert C."/>
        </authorList>
    </citation>
    <scope>NUCLEOTIDE SEQUENCE</scope>
    <source>
        <strain evidence="2">JCM 13306</strain>
    </source>
</reference>
<evidence type="ECO:0000256" key="1">
    <source>
        <dbReference type="SAM" id="SignalP"/>
    </source>
</evidence>